<proteinExistence type="predicted"/>
<dbReference type="Proteomes" id="UP000214880">
    <property type="component" value="Unassembled WGS sequence"/>
</dbReference>
<dbReference type="OrthoDB" id="9775346at2"/>
<organism evidence="1 2">
    <name type="scientific">Dendrosporobacter quercicolus</name>
    <dbReference type="NCBI Taxonomy" id="146817"/>
    <lineage>
        <taxon>Bacteria</taxon>
        <taxon>Bacillati</taxon>
        <taxon>Bacillota</taxon>
        <taxon>Negativicutes</taxon>
        <taxon>Selenomonadales</taxon>
        <taxon>Sporomusaceae</taxon>
        <taxon>Dendrosporobacter</taxon>
    </lineage>
</organism>
<accession>A0A1G9NQP0</accession>
<dbReference type="CDD" id="cd07064">
    <property type="entry name" value="AlkD_like_1"/>
    <property type="match status" value="1"/>
</dbReference>
<evidence type="ECO:0000313" key="2">
    <source>
        <dbReference type="Proteomes" id="UP000214880"/>
    </source>
</evidence>
<dbReference type="PANTHER" id="PTHR34070">
    <property type="entry name" value="ARMADILLO-TYPE FOLD"/>
    <property type="match status" value="1"/>
</dbReference>
<dbReference type="PANTHER" id="PTHR34070:SF1">
    <property type="entry name" value="DNA ALKYLATION REPAIR PROTEIN"/>
    <property type="match status" value="1"/>
</dbReference>
<dbReference type="AlphaFoldDB" id="A0A1G9NQP0"/>
<dbReference type="Gene3D" id="1.25.40.290">
    <property type="entry name" value="ARM repeat domains"/>
    <property type="match status" value="1"/>
</dbReference>
<reference evidence="1 2" key="1">
    <citation type="submission" date="2016-10" db="EMBL/GenBank/DDBJ databases">
        <authorList>
            <person name="de Groot N.N."/>
        </authorList>
    </citation>
    <scope>NUCLEOTIDE SEQUENCE [LARGE SCALE GENOMIC DNA]</scope>
    <source>
        <strain evidence="1 2">DSM 1736</strain>
    </source>
</reference>
<evidence type="ECO:0000313" key="1">
    <source>
        <dbReference type="EMBL" id="SDL88671.1"/>
    </source>
</evidence>
<name>A0A1G9NQP0_9FIRM</name>
<dbReference type="Pfam" id="PF08713">
    <property type="entry name" value="DNA_alkylation"/>
    <property type="match status" value="1"/>
</dbReference>
<sequence>MERIHLIDDFLNNKDEQQSLRMSAYMRNQFLFLGIPTPLRKKLCKEYFKTAKKVKIVDWEFIKICWDNPYRELQYVAIDYLVAMQNFLTPQDVPKIKELALKKPWWDTIDGLDKLIGNIAFLNPEVNDVLIDWSTDESMWLRRIAIDHQLLRKDKTNTELLEKIIINNFGSHEFFINKAIGWSLRDYSKTNPKWVSCFIEKYYTQLAPLSIKEASKYI</sequence>
<protein>
    <submittedName>
        <fullName evidence="1">DNA-7-methylguanine glycosylase</fullName>
    </submittedName>
</protein>
<dbReference type="EMBL" id="FNHB01000001">
    <property type="protein sequence ID" value="SDL88671.1"/>
    <property type="molecule type" value="Genomic_DNA"/>
</dbReference>
<dbReference type="Gene3D" id="1.20.1660.10">
    <property type="entry name" value="Hypothetical protein (EF3068)"/>
    <property type="match status" value="1"/>
</dbReference>
<dbReference type="STRING" id="146817.SAMN04488502_1011093"/>
<gene>
    <name evidence="1" type="ORF">SAMN04488502_1011093</name>
</gene>
<dbReference type="InterPro" id="IPR016024">
    <property type="entry name" value="ARM-type_fold"/>
</dbReference>
<keyword evidence="2" id="KW-1185">Reference proteome</keyword>
<dbReference type="SUPFAM" id="SSF48371">
    <property type="entry name" value="ARM repeat"/>
    <property type="match status" value="1"/>
</dbReference>
<dbReference type="InterPro" id="IPR014825">
    <property type="entry name" value="DNA_alkylation"/>
</dbReference>